<comment type="caution">
    <text evidence="2">The sequence shown here is derived from an EMBL/GenBank/DDBJ whole genome shotgun (WGS) entry which is preliminary data.</text>
</comment>
<feature type="compositionally biased region" description="Low complexity" evidence="1">
    <location>
        <begin position="100"/>
        <end position="117"/>
    </location>
</feature>
<dbReference type="AlphaFoldDB" id="A0AAV6NY82"/>
<dbReference type="Proteomes" id="UP000685013">
    <property type="component" value="Chromosome 3"/>
</dbReference>
<evidence type="ECO:0000313" key="2">
    <source>
        <dbReference type="EMBL" id="KAG6604351.1"/>
    </source>
</evidence>
<dbReference type="GO" id="GO:0009785">
    <property type="term" value="P:blue light signaling pathway"/>
    <property type="evidence" value="ECO:0007669"/>
    <property type="project" value="InterPro"/>
</dbReference>
<protein>
    <submittedName>
        <fullName evidence="2">Protein BIC1</fullName>
    </submittedName>
</protein>
<dbReference type="InterPro" id="IPR040374">
    <property type="entry name" value="BIC"/>
</dbReference>
<feature type="non-terminal residue" evidence="2">
    <location>
        <position position="1"/>
    </location>
</feature>
<evidence type="ECO:0000313" key="3">
    <source>
        <dbReference type="Proteomes" id="UP000685013"/>
    </source>
</evidence>
<dbReference type="PANTHER" id="PTHR34207">
    <property type="entry name" value="PROTEIN BIC1"/>
    <property type="match status" value="1"/>
</dbReference>
<feature type="region of interest" description="Disordered" evidence="1">
    <location>
        <begin position="1"/>
        <end position="42"/>
    </location>
</feature>
<sequence>MTLPIKPNSPLSPHLQHSDQTTHHHDLHTSSTVPSDDTPRERLKRHRVAVAGHVWIPDKWGKEEFLKDWIDGSAFEASLFPSGIMLARQALAREAKRSSPNNNAATTTTTTTAPAAASGDLRLLNGC</sequence>
<proteinExistence type="predicted"/>
<feature type="compositionally biased region" description="Basic and acidic residues" evidence="1">
    <location>
        <begin position="16"/>
        <end position="28"/>
    </location>
</feature>
<reference evidence="2 3" key="1">
    <citation type="journal article" date="2021" name="Hortic Res">
        <title>The domestication of Cucurbita argyrosperma as revealed by the genome of its wild relative.</title>
        <authorList>
            <person name="Barrera-Redondo J."/>
            <person name="Sanchez-de la Vega G."/>
            <person name="Aguirre-Liguori J.A."/>
            <person name="Castellanos-Morales G."/>
            <person name="Gutierrez-Guerrero Y.T."/>
            <person name="Aguirre-Dugua X."/>
            <person name="Aguirre-Planter E."/>
            <person name="Tenaillon M.I."/>
            <person name="Lira-Saade R."/>
            <person name="Eguiarte L.E."/>
        </authorList>
    </citation>
    <scope>NUCLEOTIDE SEQUENCE [LARGE SCALE GENOMIC DNA]</scope>
    <source>
        <strain evidence="2">JBR-2021</strain>
    </source>
</reference>
<gene>
    <name evidence="2" type="primary">BIC1</name>
    <name evidence="2" type="ORF">SDJN03_04960</name>
</gene>
<name>A0AAV6NY82_9ROSI</name>
<organism evidence="2 3">
    <name type="scientific">Cucurbita argyrosperma subsp. sororia</name>
    <dbReference type="NCBI Taxonomy" id="37648"/>
    <lineage>
        <taxon>Eukaryota</taxon>
        <taxon>Viridiplantae</taxon>
        <taxon>Streptophyta</taxon>
        <taxon>Embryophyta</taxon>
        <taxon>Tracheophyta</taxon>
        <taxon>Spermatophyta</taxon>
        <taxon>Magnoliopsida</taxon>
        <taxon>eudicotyledons</taxon>
        <taxon>Gunneridae</taxon>
        <taxon>Pentapetalae</taxon>
        <taxon>rosids</taxon>
        <taxon>fabids</taxon>
        <taxon>Cucurbitales</taxon>
        <taxon>Cucurbitaceae</taxon>
        <taxon>Cucurbiteae</taxon>
        <taxon>Cucurbita</taxon>
    </lineage>
</organism>
<accession>A0AAV6NY82</accession>
<dbReference type="CDD" id="cd22645">
    <property type="entry name" value="BIC1_CID"/>
    <property type="match status" value="1"/>
</dbReference>
<evidence type="ECO:0000256" key="1">
    <source>
        <dbReference type="SAM" id="MobiDB-lite"/>
    </source>
</evidence>
<keyword evidence="3" id="KW-1185">Reference proteome</keyword>
<dbReference type="EMBL" id="JAGKQH010000003">
    <property type="protein sequence ID" value="KAG6604351.1"/>
    <property type="molecule type" value="Genomic_DNA"/>
</dbReference>
<feature type="region of interest" description="Disordered" evidence="1">
    <location>
        <begin position="94"/>
        <end position="119"/>
    </location>
</feature>
<dbReference type="PANTHER" id="PTHR34207:SF2">
    <property type="entry name" value="PROTEIN BIC1"/>
    <property type="match status" value="1"/>
</dbReference>